<dbReference type="EMBL" id="LT615256">
    <property type="protein sequence ID" value="SCO70488.1"/>
    <property type="molecule type" value="Genomic_DNA"/>
</dbReference>
<sequence length="503" mass="55221">MKTKKTARQSARQIAGRLKQIERECRQLSKHIRRVGEERKSFELTTALLKKYHSYVDSNLMNDLSIFPSSSAFVKSCGIVFSSKTVWEDPDGATEDGWCSAYAERRHSDCSMGGSHIIGEEALHGRSKHLLSEGIPPGVGYSDVCSSPGGVSPFGSNQLSGRKPQCRVATSPREGTSWSDCSGGTHGEGGGELGQKVRRKGRRREKKSSTVRPTPSYYSAKRGKTPPSGLLHPFEEHTNGANKEGTPQRGRHDERSVPNELSHFTVALRSVDQRRGEKCAASPLQPGGGQSTPRGGPHDDVEEDGDDNGDTVGQTDGKEEPHSRSPPDSCINSMGKGKVLSSFINKTESKCNPFYHFVSNVRRLFSLGEKEEEPNERGTTDEGKSERMTPFKFRCLVKAKRIVLYTCVCPQCEKNFYLLMRRSGRGKVAPRVLPPAQFAAVISHLREQRGGIPHMDIPHMDIPHMDVAHLAPHEAGEHFCSCYVGMDEGGGGLFGDADVLAYL</sequence>
<evidence type="ECO:0000313" key="3">
    <source>
        <dbReference type="EMBL" id="SCO70488.1"/>
    </source>
</evidence>
<feature type="coiled-coil region" evidence="1">
    <location>
        <begin position="4"/>
        <end position="38"/>
    </location>
</feature>
<keyword evidence="1" id="KW-0175">Coiled coil</keyword>
<feature type="compositionally biased region" description="Basic residues" evidence="2">
    <location>
        <begin position="196"/>
        <end position="206"/>
    </location>
</feature>
<dbReference type="Proteomes" id="UP000220605">
    <property type="component" value="Chromosome 1"/>
</dbReference>
<dbReference type="VEuPathDB" id="PlasmoDB:PVP01_0114400"/>
<dbReference type="AlphaFoldDB" id="A0A1G4H6E4"/>
<feature type="compositionally biased region" description="Polar residues" evidence="2">
    <location>
        <begin position="173"/>
        <end position="182"/>
    </location>
</feature>
<evidence type="ECO:0000313" key="6">
    <source>
        <dbReference type="Proteomes" id="UP000305196"/>
    </source>
</evidence>
<accession>A0A1G4H6E4</accession>
<evidence type="ECO:0000256" key="2">
    <source>
        <dbReference type="SAM" id="MobiDB-lite"/>
    </source>
</evidence>
<dbReference type="OrthoDB" id="387504at2759"/>
<dbReference type="VEuPathDB" id="PlasmoDB:PVPAM_010027700"/>
<protein>
    <submittedName>
        <fullName evidence="3">Uncharacterized protein</fullName>
    </submittedName>
</protein>
<dbReference type="VEuPathDB" id="PlasmoDB:PVX_088245"/>
<evidence type="ECO:0000256" key="1">
    <source>
        <dbReference type="SAM" id="Coils"/>
    </source>
</evidence>
<reference evidence="5 6" key="1">
    <citation type="submission" date="2016-07" db="EMBL/GenBank/DDBJ databases">
        <authorList>
            <consortium name="Pathogen Informatics"/>
        </authorList>
    </citation>
    <scope>NUCLEOTIDE SEQUENCE [LARGE SCALE GENOMIC DNA]</scope>
</reference>
<dbReference type="Proteomes" id="UP000305196">
    <property type="component" value="Chromosome 1"/>
</dbReference>
<dbReference type="VEuPathDB" id="PlasmoDB:PVW1_010018800"/>
<evidence type="ECO:0000313" key="5">
    <source>
        <dbReference type="Proteomes" id="UP000220605"/>
    </source>
</evidence>
<feature type="region of interest" description="Disordered" evidence="2">
    <location>
        <begin position="153"/>
        <end position="333"/>
    </location>
</feature>
<organism evidence="3 6">
    <name type="scientific">Plasmodium vivax</name>
    <name type="common">malaria parasite P. vivax</name>
    <dbReference type="NCBI Taxonomy" id="5855"/>
    <lineage>
        <taxon>Eukaryota</taxon>
        <taxon>Sar</taxon>
        <taxon>Alveolata</taxon>
        <taxon>Apicomplexa</taxon>
        <taxon>Aconoidasida</taxon>
        <taxon>Haemosporida</taxon>
        <taxon>Plasmodiidae</taxon>
        <taxon>Plasmodium</taxon>
        <taxon>Plasmodium (Plasmodium)</taxon>
    </lineage>
</organism>
<evidence type="ECO:0000313" key="4">
    <source>
        <dbReference type="EMBL" id="VUZ93160.1"/>
    </source>
</evidence>
<feature type="compositionally biased region" description="Gly residues" evidence="2">
    <location>
        <begin position="184"/>
        <end position="193"/>
    </location>
</feature>
<name>A0A1G4H6E4_PLAVI</name>
<proteinExistence type="predicted"/>
<dbReference type="EMBL" id="LT635612">
    <property type="protein sequence ID" value="VUZ93160.1"/>
    <property type="molecule type" value="Genomic_DNA"/>
</dbReference>
<feature type="compositionally biased region" description="Acidic residues" evidence="2">
    <location>
        <begin position="300"/>
        <end position="309"/>
    </location>
</feature>
<feature type="compositionally biased region" description="Basic and acidic residues" evidence="2">
    <location>
        <begin position="316"/>
        <end position="325"/>
    </location>
</feature>
<gene>
    <name evidence="3" type="ORF">PVC01_010021200</name>
    <name evidence="4" type="ORF">PVP01_0114400</name>
</gene>